<keyword evidence="3" id="KW-0479">Metal-binding</keyword>
<dbReference type="PANTHER" id="PTHR13058">
    <property type="entry name" value="THREE PRIME REPAIR EXONUCLEASE 1, 2"/>
    <property type="match status" value="1"/>
</dbReference>
<keyword evidence="5 9" id="KW-0269">Exonuclease</keyword>
<evidence type="ECO:0000313" key="10">
    <source>
        <dbReference type="Proteomes" id="UP000762676"/>
    </source>
</evidence>
<proteinExistence type="inferred from homology"/>
<dbReference type="InterPro" id="IPR013520">
    <property type="entry name" value="Ribonucl_H"/>
</dbReference>
<dbReference type="Gene3D" id="3.30.420.10">
    <property type="entry name" value="Ribonuclease H-like superfamily/Ribonuclease H"/>
    <property type="match status" value="1"/>
</dbReference>
<comment type="cofactor">
    <cofactor evidence="1">
        <name>Mg(2+)</name>
        <dbReference type="ChEBI" id="CHEBI:18420"/>
    </cofactor>
</comment>
<keyword evidence="4" id="KW-0378">Hydrolase</keyword>
<dbReference type="PANTHER" id="PTHR13058:SF19">
    <property type="entry name" value="LD40940P"/>
    <property type="match status" value="1"/>
</dbReference>
<evidence type="ECO:0000313" key="9">
    <source>
        <dbReference type="EMBL" id="GFS17496.1"/>
    </source>
</evidence>
<keyword evidence="2" id="KW-0540">Nuclease</keyword>
<dbReference type="InterPro" id="IPR012337">
    <property type="entry name" value="RNaseH-like_sf"/>
</dbReference>
<evidence type="ECO:0000256" key="3">
    <source>
        <dbReference type="ARBA" id="ARBA00022723"/>
    </source>
</evidence>
<dbReference type="Proteomes" id="UP000762676">
    <property type="component" value="Unassembled WGS sequence"/>
</dbReference>
<dbReference type="GO" id="GO:0005737">
    <property type="term" value="C:cytoplasm"/>
    <property type="evidence" value="ECO:0007669"/>
    <property type="project" value="TreeGrafter"/>
</dbReference>
<dbReference type="SMART" id="SM00479">
    <property type="entry name" value="EXOIII"/>
    <property type="match status" value="1"/>
</dbReference>
<dbReference type="InterPro" id="IPR036397">
    <property type="entry name" value="RNaseH_sf"/>
</dbReference>
<evidence type="ECO:0000256" key="7">
    <source>
        <dbReference type="ARBA" id="ARBA00025769"/>
    </source>
</evidence>
<keyword evidence="6" id="KW-0460">Magnesium</keyword>
<sequence>MPTHIHVLNYDLEPCPNQYNNTISAKKRRGQVETCDKGNNTTFEFTFQQPALSAEVEMMSGSPRTPQTLVFYDSEGTDLPAPTNIPKFTEICFLAVSRKDLLQLHGTPRVLNKISLCFNPEKPINPSATEVSGLTNAALQHSPTFQEQVPMLMHFLQHLPQPVLLVAHNGMRYDFPLLARYLKDAGVKVTDLEDIMCADSVPAFQRMLSRCRLRLDEMYRRLFGGVAGKHTAEDDCQKLMEIVGRLDPERFVRLCQEQAQPLNFYNRPSEFNVMFARR</sequence>
<evidence type="ECO:0000256" key="4">
    <source>
        <dbReference type="ARBA" id="ARBA00022801"/>
    </source>
</evidence>
<dbReference type="AlphaFoldDB" id="A0AAV4JA71"/>
<evidence type="ECO:0000259" key="8">
    <source>
        <dbReference type="SMART" id="SM00479"/>
    </source>
</evidence>
<feature type="domain" description="Exonuclease" evidence="8">
    <location>
        <begin position="68"/>
        <end position="252"/>
    </location>
</feature>
<gene>
    <name evidence="9" type="ORF">ElyMa_001498500</name>
</gene>
<evidence type="ECO:0000256" key="5">
    <source>
        <dbReference type="ARBA" id="ARBA00022839"/>
    </source>
</evidence>
<evidence type="ECO:0000256" key="2">
    <source>
        <dbReference type="ARBA" id="ARBA00022722"/>
    </source>
</evidence>
<protein>
    <submittedName>
        <fullName evidence="9">Three-prime repair exonuclease 1</fullName>
    </submittedName>
</protein>
<evidence type="ECO:0000256" key="6">
    <source>
        <dbReference type="ARBA" id="ARBA00022842"/>
    </source>
</evidence>
<evidence type="ECO:0000256" key="1">
    <source>
        <dbReference type="ARBA" id="ARBA00001946"/>
    </source>
</evidence>
<dbReference type="InterPro" id="IPR040393">
    <property type="entry name" value="TREX1/2"/>
</dbReference>
<dbReference type="GO" id="GO:0008296">
    <property type="term" value="F:3'-5'-DNA exonuclease activity"/>
    <property type="evidence" value="ECO:0007669"/>
    <property type="project" value="TreeGrafter"/>
</dbReference>
<name>A0AAV4JA71_9GAST</name>
<dbReference type="GO" id="GO:0003676">
    <property type="term" value="F:nucleic acid binding"/>
    <property type="evidence" value="ECO:0007669"/>
    <property type="project" value="InterPro"/>
</dbReference>
<keyword evidence="10" id="KW-1185">Reference proteome</keyword>
<reference evidence="9 10" key="1">
    <citation type="journal article" date="2021" name="Elife">
        <title>Chloroplast acquisition without the gene transfer in kleptoplastic sea slugs, Plakobranchus ocellatus.</title>
        <authorList>
            <person name="Maeda T."/>
            <person name="Takahashi S."/>
            <person name="Yoshida T."/>
            <person name="Shimamura S."/>
            <person name="Takaki Y."/>
            <person name="Nagai Y."/>
            <person name="Toyoda A."/>
            <person name="Suzuki Y."/>
            <person name="Arimoto A."/>
            <person name="Ishii H."/>
            <person name="Satoh N."/>
            <person name="Nishiyama T."/>
            <person name="Hasebe M."/>
            <person name="Maruyama T."/>
            <person name="Minagawa J."/>
            <person name="Obokata J."/>
            <person name="Shigenobu S."/>
        </authorList>
    </citation>
    <scope>NUCLEOTIDE SEQUENCE [LARGE SCALE GENOMIC DNA]</scope>
</reference>
<dbReference type="Pfam" id="PF00929">
    <property type="entry name" value="RNase_T"/>
    <property type="match status" value="1"/>
</dbReference>
<organism evidence="9 10">
    <name type="scientific">Elysia marginata</name>
    <dbReference type="NCBI Taxonomy" id="1093978"/>
    <lineage>
        <taxon>Eukaryota</taxon>
        <taxon>Metazoa</taxon>
        <taxon>Spiralia</taxon>
        <taxon>Lophotrochozoa</taxon>
        <taxon>Mollusca</taxon>
        <taxon>Gastropoda</taxon>
        <taxon>Heterobranchia</taxon>
        <taxon>Euthyneura</taxon>
        <taxon>Panpulmonata</taxon>
        <taxon>Sacoglossa</taxon>
        <taxon>Placobranchoidea</taxon>
        <taxon>Plakobranchidae</taxon>
        <taxon>Elysia</taxon>
    </lineage>
</organism>
<dbReference type="EMBL" id="BMAT01002954">
    <property type="protein sequence ID" value="GFS17496.1"/>
    <property type="molecule type" value="Genomic_DNA"/>
</dbReference>
<dbReference type="GO" id="GO:0006308">
    <property type="term" value="P:DNA catabolic process"/>
    <property type="evidence" value="ECO:0007669"/>
    <property type="project" value="TreeGrafter"/>
</dbReference>
<dbReference type="GO" id="GO:0046872">
    <property type="term" value="F:metal ion binding"/>
    <property type="evidence" value="ECO:0007669"/>
    <property type="project" value="UniProtKB-KW"/>
</dbReference>
<dbReference type="SUPFAM" id="SSF53098">
    <property type="entry name" value="Ribonuclease H-like"/>
    <property type="match status" value="1"/>
</dbReference>
<accession>A0AAV4JA71</accession>
<comment type="caution">
    <text evidence="9">The sequence shown here is derived from an EMBL/GenBank/DDBJ whole genome shotgun (WGS) entry which is preliminary data.</text>
</comment>
<comment type="similarity">
    <text evidence="7">Belongs to the exonuclease superfamily. TREX family.</text>
</comment>